<gene>
    <name evidence="3" type="ORF">GA0070620_0515</name>
</gene>
<evidence type="ECO:0000256" key="1">
    <source>
        <dbReference type="ARBA" id="ARBA00022801"/>
    </source>
</evidence>
<dbReference type="PATRIC" id="fig|307121.4.peg.529"/>
<dbReference type="OrthoDB" id="9803828at2"/>
<evidence type="ECO:0000313" key="4">
    <source>
        <dbReference type="Proteomes" id="UP000199393"/>
    </source>
</evidence>
<keyword evidence="1" id="KW-0378">Hydrolase</keyword>
<evidence type="ECO:0000313" key="3">
    <source>
        <dbReference type="EMBL" id="SBV25046.1"/>
    </source>
</evidence>
<dbReference type="STRING" id="307121.GA0070620_0515"/>
<dbReference type="Proteomes" id="UP000199393">
    <property type="component" value="Chromosome I"/>
</dbReference>
<dbReference type="InterPro" id="IPR050300">
    <property type="entry name" value="GDXG_lipolytic_enzyme"/>
</dbReference>
<evidence type="ECO:0000259" key="2">
    <source>
        <dbReference type="Pfam" id="PF20434"/>
    </source>
</evidence>
<dbReference type="PANTHER" id="PTHR48081">
    <property type="entry name" value="AB HYDROLASE SUPERFAMILY PROTEIN C4A8.06C"/>
    <property type="match status" value="1"/>
</dbReference>
<keyword evidence="4" id="KW-1185">Reference proteome</keyword>
<reference evidence="4" key="1">
    <citation type="submission" date="2016-06" db="EMBL/GenBank/DDBJ databases">
        <authorList>
            <person name="Varghese N."/>
        </authorList>
    </citation>
    <scope>NUCLEOTIDE SEQUENCE [LARGE SCALE GENOMIC DNA]</scope>
    <source>
        <strain evidence="4">DSM 45344</strain>
    </source>
</reference>
<dbReference type="PANTHER" id="PTHR48081:SF13">
    <property type="entry name" value="ALPHA_BETA HYDROLASE"/>
    <property type="match status" value="1"/>
</dbReference>
<dbReference type="GO" id="GO:0016787">
    <property type="term" value="F:hydrolase activity"/>
    <property type="evidence" value="ECO:0007669"/>
    <property type="project" value="UniProtKB-KW"/>
</dbReference>
<dbReference type="AlphaFoldDB" id="A0A1C3MXH8"/>
<dbReference type="InterPro" id="IPR029058">
    <property type="entry name" value="AB_hydrolase_fold"/>
</dbReference>
<dbReference type="Pfam" id="PF20434">
    <property type="entry name" value="BD-FAE"/>
    <property type="match status" value="1"/>
</dbReference>
<feature type="domain" description="BD-FAE-like" evidence="2">
    <location>
        <begin position="31"/>
        <end position="238"/>
    </location>
</feature>
<dbReference type="EMBL" id="LT598496">
    <property type="protein sequence ID" value="SBV25046.1"/>
    <property type="molecule type" value="Genomic_DNA"/>
</dbReference>
<proteinExistence type="predicted"/>
<dbReference type="RefSeq" id="WP_091588167.1">
    <property type="nucleotide sequence ID" value="NZ_JBHRWG010000002.1"/>
</dbReference>
<dbReference type="Gene3D" id="3.40.50.1820">
    <property type="entry name" value="alpha/beta hydrolase"/>
    <property type="match status" value="1"/>
</dbReference>
<dbReference type="InterPro" id="IPR049492">
    <property type="entry name" value="BD-FAE-like_dom"/>
</dbReference>
<protein>
    <submittedName>
        <fullName evidence="3">Acetyl esterase/lipase</fullName>
    </submittedName>
</protein>
<dbReference type="SUPFAM" id="SSF53474">
    <property type="entry name" value="alpha/beta-Hydrolases"/>
    <property type="match status" value="1"/>
</dbReference>
<name>A0A1C3MXH8_9ACTN</name>
<organism evidence="3 4">
    <name type="scientific">Micromonospora krabiensis</name>
    <dbReference type="NCBI Taxonomy" id="307121"/>
    <lineage>
        <taxon>Bacteria</taxon>
        <taxon>Bacillati</taxon>
        <taxon>Actinomycetota</taxon>
        <taxon>Actinomycetes</taxon>
        <taxon>Micromonosporales</taxon>
        <taxon>Micromonosporaceae</taxon>
        <taxon>Micromonospora</taxon>
    </lineage>
</organism>
<sequence>MAIPEPWRLTDRILYRDIVVAEYAGFRPLTLDVAVPQGGSAPAPVLLFIHGGAWLHGSPKQPADWLMAADPFTAALRAGFAVAFAQYRLSGEARFPAQLDDVRSAVRWLRRAGGALGLDGNRIGVWGESAGGHLASMIALTGTDDDDSHVQAAVCWYAPSNLAHMQRQAHPLAEIDHDAPDAPESLLIGGAVPQHPDLARTASPVTYVSPQAPPMMLVHGDRDLIVPVGQSQELAAALRAVGADVELLVIPDADHCFVGVPLSPIVDTTLAYLSRQLTD</sequence>
<accession>A0A1C3MXH8</accession>